<comment type="caution">
    <text evidence="2">The sequence shown here is derived from an EMBL/GenBank/DDBJ whole genome shotgun (WGS) entry which is preliminary data.</text>
</comment>
<dbReference type="Proteomes" id="UP001596060">
    <property type="component" value="Unassembled WGS sequence"/>
</dbReference>
<reference evidence="3" key="1">
    <citation type="journal article" date="2019" name="Int. J. Syst. Evol. Microbiol.">
        <title>The Global Catalogue of Microorganisms (GCM) 10K type strain sequencing project: providing services to taxonomists for standard genome sequencing and annotation.</title>
        <authorList>
            <consortium name="The Broad Institute Genomics Platform"/>
            <consortium name="The Broad Institute Genome Sequencing Center for Infectious Disease"/>
            <person name="Wu L."/>
            <person name="Ma J."/>
        </authorList>
    </citation>
    <scope>NUCLEOTIDE SEQUENCE [LARGE SCALE GENOMIC DNA]</scope>
    <source>
        <strain evidence="3">CCUG 43117</strain>
    </source>
</reference>
<dbReference type="EMBL" id="JBHSLU010000161">
    <property type="protein sequence ID" value="MFC5509278.1"/>
    <property type="molecule type" value="Genomic_DNA"/>
</dbReference>
<feature type="compositionally biased region" description="Low complexity" evidence="1">
    <location>
        <begin position="1"/>
        <end position="26"/>
    </location>
</feature>
<organism evidence="2 3">
    <name type="scientific">Bosea massiliensis</name>
    <dbReference type="NCBI Taxonomy" id="151419"/>
    <lineage>
        <taxon>Bacteria</taxon>
        <taxon>Pseudomonadati</taxon>
        <taxon>Pseudomonadota</taxon>
        <taxon>Alphaproteobacteria</taxon>
        <taxon>Hyphomicrobiales</taxon>
        <taxon>Boseaceae</taxon>
        <taxon>Bosea</taxon>
    </lineage>
</organism>
<evidence type="ECO:0008006" key="4">
    <source>
        <dbReference type="Google" id="ProtNLM"/>
    </source>
</evidence>
<proteinExistence type="predicted"/>
<dbReference type="RefSeq" id="WP_377818033.1">
    <property type="nucleotide sequence ID" value="NZ_JBHSLU010000161.1"/>
</dbReference>
<sequence length="124" mass="12630">MANQTTKTKAVPGKAPAPGAAATDPASQDPATAATESGETDGLTLRGWIIERAGAAGEGPSWFKLAPGGGGWVWDRDKASVFSKREDAKPLVARKRVVDGATVPAGPASNEGAKIVKFDEGADD</sequence>
<keyword evidence="3" id="KW-1185">Reference proteome</keyword>
<accession>A0ABW0PAQ2</accession>
<feature type="region of interest" description="Disordered" evidence="1">
    <location>
        <begin position="1"/>
        <end position="42"/>
    </location>
</feature>
<evidence type="ECO:0000256" key="1">
    <source>
        <dbReference type="SAM" id="MobiDB-lite"/>
    </source>
</evidence>
<evidence type="ECO:0000313" key="2">
    <source>
        <dbReference type="EMBL" id="MFC5509278.1"/>
    </source>
</evidence>
<protein>
    <recommendedName>
        <fullName evidence="4">DUF2793 domain-containing protein</fullName>
    </recommendedName>
</protein>
<gene>
    <name evidence="2" type="ORF">ACFPN9_29115</name>
</gene>
<name>A0ABW0PAQ2_9HYPH</name>
<evidence type="ECO:0000313" key="3">
    <source>
        <dbReference type="Proteomes" id="UP001596060"/>
    </source>
</evidence>